<accession>A0A7K4WS13</accession>
<dbReference type="PRINTS" id="PR01638">
    <property type="entry name" value="MHCCLASSI"/>
</dbReference>
<sequence length="309" mass="34496">VLHSLRYLRVVVSEPSPGLPQYMAVASVDGTPFTRYDSDRGQLEPQTLWVAAGAEPGYWDTETWINKVYQHKDPEDLKTLQIRYNQSGGLHTLQKDSGCELLSDGSVRGSHREGYDGQDFISFELGSGSFVAADGAAQITKRNWESDGNMVEELTNFLEHTCLNVLRKHIRYGQEALERKEPPDVHVSGKEEHGIVTLSCHAYGFYPGIIGINWMKGDEIRDQETEWGGIVPNYDGTFHSWARIEALLAEREQYRCRVEHAGMPEPGIFAWEPESIWNSTPVLVAVSVIAAILIIIGLIGVGVWKLQAG</sequence>
<keyword evidence="6 11" id="KW-1133">Transmembrane helix</keyword>
<evidence type="ECO:0000256" key="7">
    <source>
        <dbReference type="ARBA" id="ARBA00023136"/>
    </source>
</evidence>
<evidence type="ECO:0000256" key="6">
    <source>
        <dbReference type="ARBA" id="ARBA00022989"/>
    </source>
</evidence>
<evidence type="ECO:0000256" key="5">
    <source>
        <dbReference type="ARBA" id="ARBA00022859"/>
    </source>
</evidence>
<evidence type="ECO:0000256" key="11">
    <source>
        <dbReference type="SAM" id="Phobius"/>
    </source>
</evidence>
<feature type="non-terminal residue" evidence="13">
    <location>
        <position position="1"/>
    </location>
</feature>
<evidence type="ECO:0000256" key="4">
    <source>
        <dbReference type="ARBA" id="ARBA00022729"/>
    </source>
</evidence>
<keyword evidence="3 11" id="KW-0812">Transmembrane</keyword>
<dbReference type="AlphaFoldDB" id="A0A7K4WS13"/>
<keyword evidence="4" id="KW-0732">Signal</keyword>
<dbReference type="InterPro" id="IPR003006">
    <property type="entry name" value="Ig/MHC_CS"/>
</dbReference>
<evidence type="ECO:0000313" key="14">
    <source>
        <dbReference type="Proteomes" id="UP000540952"/>
    </source>
</evidence>
<dbReference type="InterPro" id="IPR037055">
    <property type="entry name" value="MHC_I-like_Ag-recog_sf"/>
</dbReference>
<dbReference type="PANTHER" id="PTHR16675">
    <property type="entry name" value="MHC CLASS I-RELATED"/>
    <property type="match status" value="1"/>
</dbReference>
<dbReference type="InterPro" id="IPR001039">
    <property type="entry name" value="MHC_I_a_a1/a2"/>
</dbReference>
<dbReference type="Proteomes" id="UP000540952">
    <property type="component" value="Unassembled WGS sequence"/>
</dbReference>
<dbReference type="PROSITE" id="PS50835">
    <property type="entry name" value="IG_LIKE"/>
    <property type="match status" value="1"/>
</dbReference>
<proteinExistence type="inferred from homology"/>
<dbReference type="FunFam" id="2.60.40.10:FF:000204">
    <property type="entry name" value="Major histocompatibility complex, class I-related protein"/>
    <property type="match status" value="1"/>
</dbReference>
<evidence type="ECO:0000256" key="10">
    <source>
        <dbReference type="RuleBase" id="RU004439"/>
    </source>
</evidence>
<dbReference type="Gene3D" id="3.30.500.10">
    <property type="entry name" value="MHC class I-like antigen recognition-like"/>
    <property type="match status" value="1"/>
</dbReference>
<feature type="transmembrane region" description="Helical" evidence="11">
    <location>
        <begin position="282"/>
        <end position="304"/>
    </location>
</feature>
<dbReference type="FunFam" id="3.30.500.10:FF:000001">
    <property type="entry name" value="H-2 class I histocompatibility antigen, alpha chain"/>
    <property type="match status" value="1"/>
</dbReference>
<comment type="caution">
    <text evidence="13">The sequence shown here is derived from an EMBL/GenBank/DDBJ whole genome shotgun (WGS) entry which is preliminary data.</text>
</comment>
<dbReference type="PANTHER" id="PTHR16675:SF242">
    <property type="entry name" value="MAJOR HISTOCOMPATIBILITY COMPLEX CLASS I-RELATED GENE PROTEIN"/>
    <property type="match status" value="1"/>
</dbReference>
<keyword evidence="5" id="KW-0391">Immunity</keyword>
<evidence type="ECO:0000256" key="8">
    <source>
        <dbReference type="ARBA" id="ARBA00023157"/>
    </source>
</evidence>
<evidence type="ECO:0000256" key="1">
    <source>
        <dbReference type="ARBA" id="ARBA00004479"/>
    </source>
</evidence>
<evidence type="ECO:0000256" key="3">
    <source>
        <dbReference type="ARBA" id="ARBA00022692"/>
    </source>
</evidence>
<dbReference type="EMBL" id="VZRD01000361">
    <property type="protein sequence ID" value="NWR37233.1"/>
    <property type="molecule type" value="Genomic_DNA"/>
</dbReference>
<evidence type="ECO:0000256" key="9">
    <source>
        <dbReference type="ARBA" id="ARBA00023180"/>
    </source>
</evidence>
<gene>
    <name evidence="13" type="primary">Ha1f_0</name>
    <name evidence="13" type="ORF">TACRUB_R10234</name>
</gene>
<dbReference type="Pfam" id="PF07654">
    <property type="entry name" value="C1-set"/>
    <property type="match status" value="1"/>
</dbReference>
<evidence type="ECO:0000313" key="13">
    <source>
        <dbReference type="EMBL" id="NWR37233.1"/>
    </source>
</evidence>
<dbReference type="GO" id="GO:0002474">
    <property type="term" value="P:antigen processing and presentation of peptide antigen via MHC class I"/>
    <property type="evidence" value="ECO:0007669"/>
    <property type="project" value="UniProtKB-KW"/>
</dbReference>
<dbReference type="InterPro" id="IPR050208">
    <property type="entry name" value="MHC_class-I_related"/>
</dbReference>
<keyword evidence="9" id="KW-0325">Glycoprotein</keyword>
<dbReference type="Pfam" id="PF00129">
    <property type="entry name" value="MHC_I"/>
    <property type="match status" value="1"/>
</dbReference>
<dbReference type="GO" id="GO:0005615">
    <property type="term" value="C:extracellular space"/>
    <property type="evidence" value="ECO:0007669"/>
    <property type="project" value="TreeGrafter"/>
</dbReference>
<dbReference type="GO" id="GO:0042612">
    <property type="term" value="C:MHC class I protein complex"/>
    <property type="evidence" value="ECO:0007669"/>
    <property type="project" value="UniProtKB-KW"/>
</dbReference>
<reference evidence="13 14" key="1">
    <citation type="submission" date="2019-09" db="EMBL/GenBank/DDBJ databases">
        <title>Bird 10,000 Genomes (B10K) Project - Family phase.</title>
        <authorList>
            <person name="Zhang G."/>
        </authorList>
    </citation>
    <scope>NUCLEOTIDE SEQUENCE [LARGE SCALE GENOMIC DNA]</scope>
    <source>
        <strain evidence="13">B10K-CU-031-13</strain>
        <tissue evidence="13">Muscle</tissue>
    </source>
</reference>
<keyword evidence="7 11" id="KW-0472">Membrane</keyword>
<dbReference type="InterPro" id="IPR036179">
    <property type="entry name" value="Ig-like_dom_sf"/>
</dbReference>
<keyword evidence="8" id="KW-1015">Disulfide bond</keyword>
<dbReference type="GO" id="GO:0006955">
    <property type="term" value="P:immune response"/>
    <property type="evidence" value="ECO:0007669"/>
    <property type="project" value="TreeGrafter"/>
</dbReference>
<dbReference type="InterPro" id="IPR013783">
    <property type="entry name" value="Ig-like_fold"/>
</dbReference>
<feature type="domain" description="Ig-like" evidence="12">
    <location>
        <begin position="183"/>
        <end position="260"/>
    </location>
</feature>
<dbReference type="SUPFAM" id="SSF48726">
    <property type="entry name" value="Immunoglobulin"/>
    <property type="match status" value="1"/>
</dbReference>
<dbReference type="InterPro" id="IPR011162">
    <property type="entry name" value="MHC_I/II-like_Ag-recog"/>
</dbReference>
<dbReference type="InterPro" id="IPR011161">
    <property type="entry name" value="MHC_I-like_Ag-recog"/>
</dbReference>
<dbReference type="SMART" id="SM00407">
    <property type="entry name" value="IGc1"/>
    <property type="match status" value="1"/>
</dbReference>
<dbReference type="SUPFAM" id="SSF54452">
    <property type="entry name" value="MHC antigen-recognition domain"/>
    <property type="match status" value="1"/>
</dbReference>
<organism evidence="13 14">
    <name type="scientific">Tachuris rubrigastra</name>
    <dbReference type="NCBI Taxonomy" id="495162"/>
    <lineage>
        <taxon>Eukaryota</taxon>
        <taxon>Metazoa</taxon>
        <taxon>Chordata</taxon>
        <taxon>Craniata</taxon>
        <taxon>Vertebrata</taxon>
        <taxon>Euteleostomi</taxon>
        <taxon>Archelosauria</taxon>
        <taxon>Archosauria</taxon>
        <taxon>Dinosauria</taxon>
        <taxon>Saurischia</taxon>
        <taxon>Theropoda</taxon>
        <taxon>Coelurosauria</taxon>
        <taxon>Aves</taxon>
        <taxon>Neognathae</taxon>
        <taxon>Neoaves</taxon>
        <taxon>Telluraves</taxon>
        <taxon>Australaves</taxon>
        <taxon>Passeriformes</taxon>
        <taxon>Tyrannidae</taxon>
        <taxon>Tachuris</taxon>
    </lineage>
</organism>
<name>A0A7K4WS13_9TYRA</name>
<dbReference type="InterPro" id="IPR003597">
    <property type="entry name" value="Ig_C1-set"/>
</dbReference>
<protein>
    <submittedName>
        <fullName evidence="13">HA1F protein</fullName>
    </submittedName>
</protein>
<dbReference type="PROSITE" id="PS00290">
    <property type="entry name" value="IG_MHC"/>
    <property type="match status" value="1"/>
</dbReference>
<feature type="non-terminal residue" evidence="13">
    <location>
        <position position="309"/>
    </location>
</feature>
<comment type="subcellular location">
    <subcellularLocation>
        <location evidence="1">Membrane</location>
        <topology evidence="1">Single-pass type I membrane protein</topology>
    </subcellularLocation>
</comment>
<dbReference type="Gene3D" id="2.60.40.10">
    <property type="entry name" value="Immunoglobulins"/>
    <property type="match status" value="1"/>
</dbReference>
<keyword evidence="2" id="KW-0490">MHC I</keyword>
<keyword evidence="14" id="KW-1185">Reference proteome</keyword>
<comment type="similarity">
    <text evidence="10">Belongs to the MHC class I family.</text>
</comment>
<dbReference type="GO" id="GO:0009897">
    <property type="term" value="C:external side of plasma membrane"/>
    <property type="evidence" value="ECO:0007669"/>
    <property type="project" value="TreeGrafter"/>
</dbReference>
<evidence type="ECO:0000259" key="12">
    <source>
        <dbReference type="PROSITE" id="PS50835"/>
    </source>
</evidence>
<dbReference type="InterPro" id="IPR007110">
    <property type="entry name" value="Ig-like_dom"/>
</dbReference>
<evidence type="ECO:0000256" key="2">
    <source>
        <dbReference type="ARBA" id="ARBA00022451"/>
    </source>
</evidence>